<dbReference type="Pfam" id="PF12680">
    <property type="entry name" value="SnoaL_2"/>
    <property type="match status" value="1"/>
</dbReference>
<comment type="caution">
    <text evidence="2">The sequence shown here is derived from an EMBL/GenBank/DDBJ whole genome shotgun (WGS) entry which is preliminary data.</text>
</comment>
<dbReference type="EMBL" id="JAZEWV010000009">
    <property type="protein sequence ID" value="MEE4543169.1"/>
    <property type="molecule type" value="Genomic_DNA"/>
</dbReference>
<reference evidence="2 3" key="1">
    <citation type="submission" date="2023-12" db="EMBL/GenBank/DDBJ databases">
        <title>Streptomyces sp. V4-01.</title>
        <authorList>
            <person name="Somphong A."/>
            <person name="Phongsopitanun W."/>
        </authorList>
    </citation>
    <scope>NUCLEOTIDE SEQUENCE [LARGE SCALE GENOMIC DNA]</scope>
    <source>
        <strain evidence="2 3">V4-01</strain>
    </source>
</reference>
<dbReference type="Proteomes" id="UP001344658">
    <property type="component" value="Unassembled WGS sequence"/>
</dbReference>
<feature type="domain" description="SnoaL-like" evidence="1">
    <location>
        <begin position="19"/>
        <end position="117"/>
    </location>
</feature>
<keyword evidence="3" id="KW-1185">Reference proteome</keyword>
<dbReference type="Gene3D" id="3.10.450.50">
    <property type="match status" value="1"/>
</dbReference>
<sequence>MSDSAEAAEAAEERNAEVVRRYLRVFETKDVAALEELVAEDVLVHGAGFHGRGRHHPEGAALTPGLSGCRVRVDDLFAAGDRVTAAFTLTYTHDRSGRDLTMTGVKSYRLSEGRIVEFWGETDLYGLLRQAGLVPEQIPPF</sequence>
<gene>
    <name evidence="2" type="ORF">V2S66_14470</name>
</gene>
<dbReference type="PANTHER" id="PTHR38436:SF1">
    <property type="entry name" value="ESTER CYCLASE"/>
    <property type="match status" value="1"/>
</dbReference>
<dbReference type="PANTHER" id="PTHR38436">
    <property type="entry name" value="POLYKETIDE CYCLASE SNOAL-LIKE DOMAIN"/>
    <property type="match status" value="1"/>
</dbReference>
<evidence type="ECO:0000313" key="3">
    <source>
        <dbReference type="Proteomes" id="UP001344658"/>
    </source>
</evidence>
<accession>A0ABU7PCX9</accession>
<protein>
    <submittedName>
        <fullName evidence="2">Nuclear transport factor 2 family protein</fullName>
    </submittedName>
</protein>
<dbReference type="InterPro" id="IPR037401">
    <property type="entry name" value="SnoaL-like"/>
</dbReference>
<evidence type="ECO:0000259" key="1">
    <source>
        <dbReference type="Pfam" id="PF12680"/>
    </source>
</evidence>
<name>A0ABU7PCX9_9ACTN</name>
<dbReference type="SUPFAM" id="SSF54427">
    <property type="entry name" value="NTF2-like"/>
    <property type="match status" value="1"/>
</dbReference>
<organism evidence="2 3">
    <name type="scientific">Actinacidiphila polyblastidii</name>
    <dbReference type="NCBI Taxonomy" id="3110430"/>
    <lineage>
        <taxon>Bacteria</taxon>
        <taxon>Bacillati</taxon>
        <taxon>Actinomycetota</taxon>
        <taxon>Actinomycetes</taxon>
        <taxon>Kitasatosporales</taxon>
        <taxon>Streptomycetaceae</taxon>
        <taxon>Actinacidiphila</taxon>
    </lineage>
</organism>
<dbReference type="InterPro" id="IPR009959">
    <property type="entry name" value="Cyclase_SnoaL-like"/>
</dbReference>
<dbReference type="InterPro" id="IPR032710">
    <property type="entry name" value="NTF2-like_dom_sf"/>
</dbReference>
<dbReference type="RefSeq" id="WP_330795343.1">
    <property type="nucleotide sequence ID" value="NZ_JAZEWV010000009.1"/>
</dbReference>
<proteinExistence type="predicted"/>
<evidence type="ECO:0000313" key="2">
    <source>
        <dbReference type="EMBL" id="MEE4543169.1"/>
    </source>
</evidence>